<dbReference type="EMBL" id="BOSE01000002">
    <property type="protein sequence ID" value="GIP15705.1"/>
    <property type="molecule type" value="Genomic_DNA"/>
</dbReference>
<dbReference type="PRINTS" id="PR00081">
    <property type="entry name" value="GDHRDH"/>
</dbReference>
<evidence type="ECO:0000313" key="3">
    <source>
        <dbReference type="EMBL" id="GIP15705.1"/>
    </source>
</evidence>
<gene>
    <name evidence="3" type="primary">fabG_4</name>
    <name evidence="3" type="ORF">J40TS1_13470</name>
</gene>
<dbReference type="CDD" id="cd05233">
    <property type="entry name" value="SDR_c"/>
    <property type="match status" value="1"/>
</dbReference>
<proteinExistence type="inferred from homology"/>
<dbReference type="RefSeq" id="WP_246563260.1">
    <property type="nucleotide sequence ID" value="NZ_BOSE01000002.1"/>
</dbReference>
<dbReference type="PANTHER" id="PTHR42879:SF2">
    <property type="entry name" value="3-OXOACYL-[ACYL-CARRIER-PROTEIN] REDUCTASE FABG"/>
    <property type="match status" value="1"/>
</dbReference>
<dbReference type="InterPro" id="IPR036291">
    <property type="entry name" value="NAD(P)-bd_dom_sf"/>
</dbReference>
<dbReference type="PRINTS" id="PR00080">
    <property type="entry name" value="SDRFAMILY"/>
</dbReference>
<name>A0A919YLJ7_9BACL</name>
<keyword evidence="2" id="KW-0560">Oxidoreductase</keyword>
<dbReference type="InterPro" id="IPR002347">
    <property type="entry name" value="SDR_fam"/>
</dbReference>
<dbReference type="GO" id="GO:0008206">
    <property type="term" value="P:bile acid metabolic process"/>
    <property type="evidence" value="ECO:0007669"/>
    <property type="project" value="UniProtKB-ARBA"/>
</dbReference>
<dbReference type="Gene3D" id="3.40.50.720">
    <property type="entry name" value="NAD(P)-binding Rossmann-like Domain"/>
    <property type="match status" value="1"/>
</dbReference>
<reference evidence="3" key="1">
    <citation type="submission" date="2021-03" db="EMBL/GenBank/DDBJ databases">
        <title>Antimicrobial resistance genes in bacteria isolated from Japanese honey, and their potential for conferring macrolide and lincosamide resistance in the American foulbrood pathogen Paenibacillus larvae.</title>
        <authorList>
            <person name="Okamoto M."/>
            <person name="Kumagai M."/>
            <person name="Kanamori H."/>
            <person name="Takamatsu D."/>
        </authorList>
    </citation>
    <scope>NUCLEOTIDE SEQUENCE</scope>
    <source>
        <strain evidence="3">J40TS1</strain>
    </source>
</reference>
<evidence type="ECO:0000256" key="2">
    <source>
        <dbReference type="ARBA" id="ARBA00023002"/>
    </source>
</evidence>
<dbReference type="GO" id="GO:0016491">
    <property type="term" value="F:oxidoreductase activity"/>
    <property type="evidence" value="ECO:0007669"/>
    <property type="project" value="UniProtKB-KW"/>
</dbReference>
<keyword evidence="4" id="KW-1185">Reference proteome</keyword>
<sequence length="259" mass="28297">MKLAGKKALITGSAKGLGKRTAMELASQGCNLMLHYMASGQEAEALKEQLQQHGVEVRLAQADLSNPIGVDQLAAEVERWGGGVDILINNAGPFVRERKLFQQYDRELITSLIQGNLISAMLLDHHVLPYMRSNSWGRIIHFGFGHANEARAWPQRAVYAAAKTALVSFTKSLAVEEAPYGITVNMIGPGDIKGEYKEMSIHEVMSNYDEENPIGRPGTGEDVARVIAFLCDNKSSYLTGNIIDVTGGFDPIKANILQK</sequence>
<evidence type="ECO:0000256" key="1">
    <source>
        <dbReference type="ARBA" id="ARBA00006484"/>
    </source>
</evidence>
<dbReference type="AlphaFoldDB" id="A0A919YLJ7"/>
<comment type="similarity">
    <text evidence="1">Belongs to the short-chain dehydrogenases/reductases (SDR) family.</text>
</comment>
<evidence type="ECO:0000313" key="4">
    <source>
        <dbReference type="Proteomes" id="UP000683139"/>
    </source>
</evidence>
<protein>
    <submittedName>
        <fullName evidence="3">3-ketoacyl-ACP reductase</fullName>
    </submittedName>
</protein>
<dbReference type="InterPro" id="IPR050259">
    <property type="entry name" value="SDR"/>
</dbReference>
<dbReference type="FunFam" id="3.40.50.720:FF:000084">
    <property type="entry name" value="Short-chain dehydrogenase reductase"/>
    <property type="match status" value="1"/>
</dbReference>
<dbReference type="Proteomes" id="UP000683139">
    <property type="component" value="Unassembled WGS sequence"/>
</dbReference>
<organism evidence="3 4">
    <name type="scientific">Paenibacillus montaniterrae</name>
    <dbReference type="NCBI Taxonomy" id="429341"/>
    <lineage>
        <taxon>Bacteria</taxon>
        <taxon>Bacillati</taxon>
        <taxon>Bacillota</taxon>
        <taxon>Bacilli</taxon>
        <taxon>Bacillales</taxon>
        <taxon>Paenibacillaceae</taxon>
        <taxon>Paenibacillus</taxon>
    </lineage>
</organism>
<dbReference type="PANTHER" id="PTHR42879">
    <property type="entry name" value="3-OXOACYL-(ACYL-CARRIER-PROTEIN) REDUCTASE"/>
    <property type="match status" value="1"/>
</dbReference>
<dbReference type="SUPFAM" id="SSF51735">
    <property type="entry name" value="NAD(P)-binding Rossmann-fold domains"/>
    <property type="match status" value="1"/>
</dbReference>
<accession>A0A919YLJ7</accession>
<dbReference type="Pfam" id="PF13561">
    <property type="entry name" value="adh_short_C2"/>
    <property type="match status" value="1"/>
</dbReference>
<comment type="caution">
    <text evidence="3">The sequence shown here is derived from an EMBL/GenBank/DDBJ whole genome shotgun (WGS) entry which is preliminary data.</text>
</comment>